<proteinExistence type="predicted"/>
<gene>
    <name evidence="2" type="ORF">DILT_LOCUS3358</name>
</gene>
<dbReference type="Proteomes" id="UP000281553">
    <property type="component" value="Unassembled WGS sequence"/>
</dbReference>
<accession>A0A3P6TGU5</accession>
<evidence type="ECO:0000313" key="2">
    <source>
        <dbReference type="EMBL" id="VDK82579.1"/>
    </source>
</evidence>
<evidence type="ECO:0000256" key="1">
    <source>
        <dbReference type="SAM" id="Coils"/>
    </source>
</evidence>
<organism evidence="2 3">
    <name type="scientific">Dibothriocephalus latus</name>
    <name type="common">Fish tapeworm</name>
    <name type="synonym">Diphyllobothrium latum</name>
    <dbReference type="NCBI Taxonomy" id="60516"/>
    <lineage>
        <taxon>Eukaryota</taxon>
        <taxon>Metazoa</taxon>
        <taxon>Spiralia</taxon>
        <taxon>Lophotrochozoa</taxon>
        <taxon>Platyhelminthes</taxon>
        <taxon>Cestoda</taxon>
        <taxon>Eucestoda</taxon>
        <taxon>Diphyllobothriidea</taxon>
        <taxon>Diphyllobothriidae</taxon>
        <taxon>Dibothriocephalus</taxon>
    </lineage>
</organism>
<sequence length="256" mass="28992">MDVRRNAFSQKVIGEWNRLPDEVVLSTVTDAQAEISPPNNALCGPPKEEHDKEYATAEVSLCHRPFDDVTAKVEQIQTNKSTIKMKIMELQRKQDEAEKESNRLRGDIETCTQVCVANEENLEGLQDQLRESNKQQQRKLEGKLFRNTGVQIFVIYQTMLPKKPFADAVVQSLKPFGDLCWWQLWKWKEHRWTEMCSCKLLTRETDCGGGGGGGGGGRLAICAGRLDKVDDKIRFMPKEFSFAANVPVSAKDVRTT</sequence>
<keyword evidence="3" id="KW-1185">Reference proteome</keyword>
<reference evidence="2 3" key="1">
    <citation type="submission" date="2018-11" db="EMBL/GenBank/DDBJ databases">
        <authorList>
            <consortium name="Pathogen Informatics"/>
        </authorList>
    </citation>
    <scope>NUCLEOTIDE SEQUENCE [LARGE SCALE GENOMIC DNA]</scope>
</reference>
<dbReference type="AlphaFoldDB" id="A0A3P6TGU5"/>
<feature type="coiled-coil region" evidence="1">
    <location>
        <begin position="73"/>
        <end position="139"/>
    </location>
</feature>
<dbReference type="EMBL" id="UYRU01043529">
    <property type="protein sequence ID" value="VDK82579.1"/>
    <property type="molecule type" value="Genomic_DNA"/>
</dbReference>
<name>A0A3P6TGU5_DIBLA</name>
<evidence type="ECO:0000313" key="3">
    <source>
        <dbReference type="Proteomes" id="UP000281553"/>
    </source>
</evidence>
<protein>
    <submittedName>
        <fullName evidence="2">Uncharacterized protein</fullName>
    </submittedName>
</protein>
<keyword evidence="1" id="KW-0175">Coiled coil</keyword>